<dbReference type="RefSeq" id="WP_389361692.1">
    <property type="nucleotide sequence ID" value="NZ_JBIACK010000006.1"/>
</dbReference>
<comment type="caution">
    <text evidence="2">The sequence shown here is derived from an EMBL/GenBank/DDBJ whole genome shotgun (WGS) entry which is preliminary data.</text>
</comment>
<name>A0ABW6KFW1_9BACI</name>
<sequence length="238" mass="27385">MITEQLLSERFEVSFNQIHDALKKIVKIRDDRFSVLVKVGAKHHQAIETYKSDLEQYAKLRNAIVHDKVDIGYYIAEPNIKVVEHIEKIARVLNGPNYATSIATKEVIFYNYEDSILKVIQGIKEHSYSQYPIYRNKECIGLLTTGAIVKWMAINVAENIVKLDCIKVSDILEYEVEHPIAFVPKSINIFEVEEIFENAHKDKKELEAVIITENGKKHEAPLGLITAWDLIEIDYTVE</sequence>
<keyword evidence="3" id="KW-1185">Reference proteome</keyword>
<evidence type="ECO:0000313" key="3">
    <source>
        <dbReference type="Proteomes" id="UP001601059"/>
    </source>
</evidence>
<gene>
    <name evidence="2" type="ORF">ACFYKX_14050</name>
</gene>
<dbReference type="SUPFAM" id="SSF54631">
    <property type="entry name" value="CBS-domain pair"/>
    <property type="match status" value="1"/>
</dbReference>
<organism evidence="2 3">
    <name type="scientific">Cytobacillus spartinae</name>
    <dbReference type="NCBI Taxonomy" id="3299023"/>
    <lineage>
        <taxon>Bacteria</taxon>
        <taxon>Bacillati</taxon>
        <taxon>Bacillota</taxon>
        <taxon>Bacilli</taxon>
        <taxon>Bacillales</taxon>
        <taxon>Bacillaceae</taxon>
        <taxon>Cytobacillus</taxon>
    </lineage>
</organism>
<accession>A0ABW6KFW1</accession>
<dbReference type="Pfam" id="PF00571">
    <property type="entry name" value="CBS"/>
    <property type="match status" value="2"/>
</dbReference>
<feature type="domain" description="CBS" evidence="1">
    <location>
        <begin position="101"/>
        <end position="152"/>
    </location>
</feature>
<dbReference type="Gene3D" id="3.10.580.10">
    <property type="entry name" value="CBS-domain"/>
    <property type="match status" value="1"/>
</dbReference>
<feature type="domain" description="CBS" evidence="1">
    <location>
        <begin position="176"/>
        <end position="232"/>
    </location>
</feature>
<evidence type="ECO:0000259" key="1">
    <source>
        <dbReference type="Pfam" id="PF00571"/>
    </source>
</evidence>
<dbReference type="EMBL" id="JBIACK010000006">
    <property type="protein sequence ID" value="MFE8701723.1"/>
    <property type="molecule type" value="Genomic_DNA"/>
</dbReference>
<proteinExistence type="predicted"/>
<protein>
    <submittedName>
        <fullName evidence="2">CBS domain-containing protein</fullName>
    </submittedName>
</protein>
<dbReference type="Proteomes" id="UP001601059">
    <property type="component" value="Unassembled WGS sequence"/>
</dbReference>
<dbReference type="InterPro" id="IPR000644">
    <property type="entry name" value="CBS_dom"/>
</dbReference>
<evidence type="ECO:0000313" key="2">
    <source>
        <dbReference type="EMBL" id="MFE8701723.1"/>
    </source>
</evidence>
<reference evidence="2 3" key="1">
    <citation type="submission" date="2024-08" db="EMBL/GenBank/DDBJ databases">
        <title>Two novel Cytobacillus novel species.</title>
        <authorList>
            <person name="Liu G."/>
        </authorList>
    </citation>
    <scope>NUCLEOTIDE SEQUENCE [LARGE SCALE GENOMIC DNA]</scope>
    <source>
        <strain evidence="2 3">FJAT-54145</strain>
    </source>
</reference>
<dbReference type="InterPro" id="IPR046342">
    <property type="entry name" value="CBS_dom_sf"/>
</dbReference>